<dbReference type="InterPro" id="IPR050960">
    <property type="entry name" value="AB_hydrolase_4_sf"/>
</dbReference>
<dbReference type="PANTHER" id="PTHR10794:SF94">
    <property type="entry name" value="ESTERASE YHET-RELATED"/>
    <property type="match status" value="1"/>
</dbReference>
<dbReference type="SUPFAM" id="SSF53474">
    <property type="entry name" value="alpha/beta-Hydrolases"/>
    <property type="match status" value="1"/>
</dbReference>
<dbReference type="BioCyc" id="SCEL448385:SCE_RS17795-MONOMER"/>
<dbReference type="GO" id="GO:0047372">
    <property type="term" value="F:monoacylglycerol lipase activity"/>
    <property type="evidence" value="ECO:0007669"/>
    <property type="project" value="TreeGrafter"/>
</dbReference>
<dbReference type="AlphaFoldDB" id="A9GRK3"/>
<organism evidence="3 4">
    <name type="scientific">Sorangium cellulosum (strain So ce56)</name>
    <name type="common">Polyangium cellulosum (strain So ce56)</name>
    <dbReference type="NCBI Taxonomy" id="448385"/>
    <lineage>
        <taxon>Bacteria</taxon>
        <taxon>Pseudomonadati</taxon>
        <taxon>Myxococcota</taxon>
        <taxon>Polyangia</taxon>
        <taxon>Polyangiales</taxon>
        <taxon>Polyangiaceae</taxon>
        <taxon>Sorangium</taxon>
    </lineage>
</organism>
<keyword evidence="4" id="KW-1185">Reference proteome</keyword>
<comment type="similarity">
    <text evidence="1">Belongs to the AB hydrolase superfamily. AB hydrolase 4 family.</text>
</comment>
<dbReference type="ESTHER" id="sorc5-a9grk3">
    <property type="family name" value="abh_upf0017"/>
</dbReference>
<protein>
    <recommendedName>
        <fullName evidence="2">AB hydrolase-1 domain-containing protein</fullName>
    </recommendedName>
</protein>
<dbReference type="OrthoDB" id="5501925at2"/>
<dbReference type="GO" id="GO:0034338">
    <property type="term" value="F:short-chain carboxylesterase activity"/>
    <property type="evidence" value="ECO:0007669"/>
    <property type="project" value="TreeGrafter"/>
</dbReference>
<dbReference type="STRING" id="448385.sce3475"/>
<dbReference type="PANTHER" id="PTHR10794">
    <property type="entry name" value="ABHYDROLASE DOMAIN-CONTAINING PROTEIN"/>
    <property type="match status" value="1"/>
</dbReference>
<dbReference type="RefSeq" id="WP_012236105.1">
    <property type="nucleotide sequence ID" value="NC_010162.1"/>
</dbReference>
<gene>
    <name evidence="3" type="ordered locus">sce3475</name>
</gene>
<evidence type="ECO:0000256" key="1">
    <source>
        <dbReference type="ARBA" id="ARBA00010884"/>
    </source>
</evidence>
<dbReference type="Proteomes" id="UP000002139">
    <property type="component" value="Chromosome"/>
</dbReference>
<dbReference type="eggNOG" id="COG0429">
    <property type="taxonomic scope" value="Bacteria"/>
</dbReference>
<dbReference type="Pfam" id="PF12697">
    <property type="entry name" value="Abhydrolase_6"/>
    <property type="match status" value="1"/>
</dbReference>
<dbReference type="HOGENOM" id="CLU_874057_0_0_7"/>
<dbReference type="KEGG" id="scl:sce3475"/>
<sequence length="352" mass="37947">MIEQNALHRASWMQRPEPLSAQQGERASLVRLARGHAATVAGFVTSSLTPELTPAVPWRFRVPGGPYGAAALTGLYFPSPGSRDLVVLLHGMGGDVRSAYLRAATAALRAQGLSVLRLGQRGSSCDPEDLHHAGLWEDLAAVLSGDPLVARQERIFVVGFSMGGHVALHLAAAGHPRLAAVASICSPLYLDRAVSHMDRPESVVYRRHVLGGLKRMYREIARRRRMPVPPSAVDRAATLREWDRLTVVRRFGFRDPTAYYEAQGAGRILGALATPALLLYSRQDPMVPPATLAGLAAHGGLSSPARVVWMDGGGHIALPRRLDLGLDPAVPRTPYEQIAAWLRRHQAPGGAS</sequence>
<evidence type="ECO:0000313" key="4">
    <source>
        <dbReference type="Proteomes" id="UP000002139"/>
    </source>
</evidence>
<dbReference type="Gene3D" id="3.40.50.1820">
    <property type="entry name" value="alpha/beta hydrolase"/>
    <property type="match status" value="1"/>
</dbReference>
<evidence type="ECO:0000313" key="3">
    <source>
        <dbReference type="EMBL" id="CAN93635.1"/>
    </source>
</evidence>
<accession>A9GRK3</accession>
<dbReference type="InterPro" id="IPR029058">
    <property type="entry name" value="AB_hydrolase_fold"/>
</dbReference>
<dbReference type="InterPro" id="IPR000073">
    <property type="entry name" value="AB_hydrolase_1"/>
</dbReference>
<reference evidence="3 4" key="1">
    <citation type="journal article" date="2007" name="Nat. Biotechnol.">
        <title>Complete genome sequence of the myxobacterium Sorangium cellulosum.</title>
        <authorList>
            <person name="Schneiker S."/>
            <person name="Perlova O."/>
            <person name="Kaiser O."/>
            <person name="Gerth K."/>
            <person name="Alici A."/>
            <person name="Altmeyer M.O."/>
            <person name="Bartels D."/>
            <person name="Bekel T."/>
            <person name="Beyer S."/>
            <person name="Bode E."/>
            <person name="Bode H.B."/>
            <person name="Bolten C.J."/>
            <person name="Choudhuri J.V."/>
            <person name="Doss S."/>
            <person name="Elnakady Y.A."/>
            <person name="Frank B."/>
            <person name="Gaigalat L."/>
            <person name="Goesmann A."/>
            <person name="Groeger C."/>
            <person name="Gross F."/>
            <person name="Jelsbak L."/>
            <person name="Jelsbak L."/>
            <person name="Kalinowski J."/>
            <person name="Kegler C."/>
            <person name="Knauber T."/>
            <person name="Konietzny S."/>
            <person name="Kopp M."/>
            <person name="Krause L."/>
            <person name="Krug D."/>
            <person name="Linke B."/>
            <person name="Mahmud T."/>
            <person name="Martinez-Arias R."/>
            <person name="McHardy A.C."/>
            <person name="Merai M."/>
            <person name="Meyer F."/>
            <person name="Mormann S."/>
            <person name="Munoz-Dorado J."/>
            <person name="Perez J."/>
            <person name="Pradella S."/>
            <person name="Rachid S."/>
            <person name="Raddatz G."/>
            <person name="Rosenau F."/>
            <person name="Rueckert C."/>
            <person name="Sasse F."/>
            <person name="Scharfe M."/>
            <person name="Schuster S.C."/>
            <person name="Suen G."/>
            <person name="Treuner-Lange A."/>
            <person name="Velicer G.J."/>
            <person name="Vorholter F.-J."/>
            <person name="Weissman K.J."/>
            <person name="Welch R.D."/>
            <person name="Wenzel S.C."/>
            <person name="Whitworth D.E."/>
            <person name="Wilhelm S."/>
            <person name="Wittmann C."/>
            <person name="Bloecker H."/>
            <person name="Puehler A."/>
            <person name="Mueller R."/>
        </authorList>
    </citation>
    <scope>NUCLEOTIDE SEQUENCE [LARGE SCALE GENOMIC DNA]</scope>
    <source>
        <strain evidence="4">So ce56</strain>
    </source>
</reference>
<name>A9GRK3_SORC5</name>
<feature type="domain" description="AB hydrolase-1" evidence="2">
    <location>
        <begin position="86"/>
        <end position="317"/>
    </location>
</feature>
<proteinExistence type="inferred from homology"/>
<dbReference type="EMBL" id="AM746676">
    <property type="protein sequence ID" value="CAN93635.1"/>
    <property type="molecule type" value="Genomic_DNA"/>
</dbReference>
<evidence type="ECO:0000259" key="2">
    <source>
        <dbReference type="Pfam" id="PF12697"/>
    </source>
</evidence>